<feature type="repeat" description="WD" evidence="3">
    <location>
        <begin position="104"/>
        <end position="138"/>
    </location>
</feature>
<dbReference type="KEGG" id="rsx:RhiXN_01129"/>
<evidence type="ECO:0000256" key="3">
    <source>
        <dbReference type="PROSITE-ProRule" id="PRU00221"/>
    </source>
</evidence>
<accession>A0A8H8SWZ0</accession>
<dbReference type="InterPro" id="IPR019775">
    <property type="entry name" value="WD40_repeat_CS"/>
</dbReference>
<reference evidence="6" key="1">
    <citation type="submission" date="2020-05" db="EMBL/GenBank/DDBJ databases">
        <title>Evolutionary and genomic comparisons of hybrid uninucleate and nonhybrid Rhizoctonia fungi.</title>
        <authorList>
            <person name="Li C."/>
            <person name="Chen X."/>
        </authorList>
    </citation>
    <scope>NUCLEOTIDE SEQUENCE</scope>
    <source>
        <strain evidence="6">AG-1 IA</strain>
    </source>
</reference>
<dbReference type="GeneID" id="67023411"/>
<dbReference type="InterPro" id="IPR000719">
    <property type="entry name" value="Prot_kinase_dom"/>
</dbReference>
<evidence type="ECO:0000256" key="2">
    <source>
        <dbReference type="ARBA" id="ARBA00022737"/>
    </source>
</evidence>
<evidence type="ECO:0000256" key="4">
    <source>
        <dbReference type="SAM" id="MobiDB-lite"/>
    </source>
</evidence>
<organism evidence="6 7">
    <name type="scientific">Rhizoctonia solani</name>
    <dbReference type="NCBI Taxonomy" id="456999"/>
    <lineage>
        <taxon>Eukaryota</taxon>
        <taxon>Fungi</taxon>
        <taxon>Dikarya</taxon>
        <taxon>Basidiomycota</taxon>
        <taxon>Agaricomycotina</taxon>
        <taxon>Agaricomycetes</taxon>
        <taxon>Cantharellales</taxon>
        <taxon>Ceratobasidiaceae</taxon>
        <taxon>Rhizoctonia</taxon>
    </lineage>
</organism>
<proteinExistence type="predicted"/>
<dbReference type="SUPFAM" id="SSF50978">
    <property type="entry name" value="WD40 repeat-like"/>
    <property type="match status" value="1"/>
</dbReference>
<feature type="repeat" description="WD" evidence="3">
    <location>
        <begin position="273"/>
        <end position="314"/>
    </location>
</feature>
<dbReference type="GO" id="GO:0004672">
    <property type="term" value="F:protein kinase activity"/>
    <property type="evidence" value="ECO:0007669"/>
    <property type="project" value="InterPro"/>
</dbReference>
<feature type="repeat" description="WD" evidence="3">
    <location>
        <begin position="146"/>
        <end position="187"/>
    </location>
</feature>
<dbReference type="InterPro" id="IPR001680">
    <property type="entry name" value="WD40_rpt"/>
</dbReference>
<feature type="region of interest" description="Disordered" evidence="4">
    <location>
        <begin position="583"/>
        <end position="604"/>
    </location>
</feature>
<feature type="repeat" description="WD" evidence="3">
    <location>
        <begin position="187"/>
        <end position="228"/>
    </location>
</feature>
<feature type="region of interest" description="Disordered" evidence="4">
    <location>
        <begin position="308"/>
        <end position="336"/>
    </location>
</feature>
<dbReference type="RefSeq" id="XP_043179960.1">
    <property type="nucleotide sequence ID" value="XM_043320948.1"/>
</dbReference>
<sequence>MPQSQAPGSRRNVILHDRHEGAVNSVVFSPDGNSVVSGSHDSTIRIWDAQSTFSRGDPIKGHIWPWGVKSVSYSPLGDMIASGSGDSTVRLWDPNTGQQINQPFKGHEDGVASVAFSPDANLIVSGSNDTTVQLWNLKGGKSPGPFTGHTDWVNTVTFSHDGTRIVSGSGDRTIRVWDIERGEAMTIDGHTWGVNSVALSPDDTQILSGSHDGTASLWDIRSGKMIGNPYKGHNWWVSSVAFSPDGVRFVSGSGDSTVRVWDTRRGDLITEPFEEHTSWVYAVAFSPCGTRIASGSNDNAVMIWDIENSSDSDDDDGSTIALEDDKDSSVLRSDNSGKVTRNMTMKDMFDRLLDHGCIDLSTRMDIRQDNARILTGGSFGDVWKGELYSGNKVAIKAWRSSEIDNHDYKTLKRATREIFYWSRMKHDNIHQLMGIIIFKGAFLGMVSEWMDDGNLREYILRNPRVDRYQMAIQVASGLAYMHNSQAIHGDLKAMNVLVSSEGVAKLSDFDFSIMSGVSLAFSGSSSNNQPGSTRWAAPELLSETPSKRSKQSDVYALGMTILVRKDSGNIYWKHSLSGLQNGLSSNIDGAKKSSTNSSDRPDQG</sequence>
<dbReference type="Pfam" id="PF00400">
    <property type="entry name" value="WD40"/>
    <property type="match status" value="7"/>
</dbReference>
<dbReference type="PROSITE" id="PS50082">
    <property type="entry name" value="WD_REPEATS_2"/>
    <property type="match status" value="7"/>
</dbReference>
<gene>
    <name evidence="6" type="ORF">RhiXN_01129</name>
</gene>
<name>A0A8H8SWZ0_9AGAM</name>
<dbReference type="PROSITE" id="PS50294">
    <property type="entry name" value="WD_REPEATS_REGION"/>
    <property type="match status" value="7"/>
</dbReference>
<keyword evidence="6" id="KW-0808">Transferase</keyword>
<dbReference type="InterPro" id="IPR001245">
    <property type="entry name" value="Ser-Thr/Tyr_kinase_cat_dom"/>
</dbReference>
<dbReference type="PANTHER" id="PTHR19848:SF8">
    <property type="entry name" value="F-BOX AND WD REPEAT DOMAIN CONTAINING 7"/>
    <property type="match status" value="1"/>
</dbReference>
<dbReference type="GO" id="GO:0005524">
    <property type="term" value="F:ATP binding"/>
    <property type="evidence" value="ECO:0007669"/>
    <property type="project" value="InterPro"/>
</dbReference>
<feature type="repeat" description="WD" evidence="3">
    <location>
        <begin position="230"/>
        <end position="271"/>
    </location>
</feature>
<dbReference type="PROSITE" id="PS00678">
    <property type="entry name" value="WD_REPEATS_1"/>
    <property type="match status" value="5"/>
</dbReference>
<evidence type="ECO:0000256" key="1">
    <source>
        <dbReference type="ARBA" id="ARBA00022574"/>
    </source>
</evidence>
<dbReference type="PROSITE" id="PS50011">
    <property type="entry name" value="PROTEIN_KINASE_DOM"/>
    <property type="match status" value="1"/>
</dbReference>
<dbReference type="InterPro" id="IPR011009">
    <property type="entry name" value="Kinase-like_dom_sf"/>
</dbReference>
<dbReference type="Pfam" id="PF07714">
    <property type="entry name" value="PK_Tyr_Ser-Thr"/>
    <property type="match status" value="1"/>
</dbReference>
<feature type="repeat" description="WD" evidence="3">
    <location>
        <begin position="68"/>
        <end position="102"/>
    </location>
</feature>
<keyword evidence="2" id="KW-0677">Repeat</keyword>
<dbReference type="SMART" id="SM00320">
    <property type="entry name" value="WD40"/>
    <property type="match status" value="7"/>
</dbReference>
<feature type="compositionally biased region" description="Acidic residues" evidence="4">
    <location>
        <begin position="308"/>
        <end position="326"/>
    </location>
</feature>
<dbReference type="SUPFAM" id="SSF56112">
    <property type="entry name" value="Protein kinase-like (PK-like)"/>
    <property type="match status" value="1"/>
</dbReference>
<dbReference type="InterPro" id="IPR015943">
    <property type="entry name" value="WD40/YVTN_repeat-like_dom_sf"/>
</dbReference>
<dbReference type="PRINTS" id="PR00320">
    <property type="entry name" value="GPROTEINBRPT"/>
</dbReference>
<feature type="domain" description="Protein kinase" evidence="5">
    <location>
        <begin position="368"/>
        <end position="604"/>
    </location>
</feature>
<dbReference type="Gene3D" id="2.130.10.10">
    <property type="entry name" value="YVTN repeat-like/Quinoprotein amine dehydrogenase"/>
    <property type="match status" value="3"/>
</dbReference>
<dbReference type="InterPro" id="IPR020472">
    <property type="entry name" value="WD40_PAC1"/>
</dbReference>
<evidence type="ECO:0000313" key="6">
    <source>
        <dbReference type="EMBL" id="QRW19723.1"/>
    </source>
</evidence>
<dbReference type="EMBL" id="CP059661">
    <property type="protein sequence ID" value="QRW19723.1"/>
    <property type="molecule type" value="Genomic_DNA"/>
</dbReference>
<protein>
    <submittedName>
        <fullName evidence="6">Tyrosine kinase family catalytic domain protein</fullName>
    </submittedName>
</protein>
<keyword evidence="6" id="KW-0418">Kinase</keyword>
<dbReference type="SMART" id="SM00220">
    <property type="entry name" value="S_TKc"/>
    <property type="match status" value="1"/>
</dbReference>
<dbReference type="InterPro" id="IPR036322">
    <property type="entry name" value="WD40_repeat_dom_sf"/>
</dbReference>
<dbReference type="CDD" id="cd00200">
    <property type="entry name" value="WD40"/>
    <property type="match status" value="1"/>
</dbReference>
<dbReference type="PANTHER" id="PTHR19848">
    <property type="entry name" value="WD40 REPEAT PROTEIN"/>
    <property type="match status" value="1"/>
</dbReference>
<feature type="repeat" description="WD" evidence="3">
    <location>
        <begin position="16"/>
        <end position="51"/>
    </location>
</feature>
<evidence type="ECO:0000313" key="7">
    <source>
        <dbReference type="Proteomes" id="UP000650533"/>
    </source>
</evidence>
<dbReference type="Proteomes" id="UP000650533">
    <property type="component" value="Chromosome 4"/>
</dbReference>
<evidence type="ECO:0000259" key="5">
    <source>
        <dbReference type="PROSITE" id="PS50011"/>
    </source>
</evidence>
<keyword evidence="1 3" id="KW-0853">WD repeat</keyword>
<dbReference type="Gene3D" id="1.10.510.10">
    <property type="entry name" value="Transferase(Phosphotransferase) domain 1"/>
    <property type="match status" value="1"/>
</dbReference>
<dbReference type="AlphaFoldDB" id="A0A8H8SWZ0"/>